<comment type="caution">
    <text evidence="8">The sequence shown here is derived from an EMBL/GenBank/DDBJ whole genome shotgun (WGS) entry which is preliminary data.</text>
</comment>
<dbReference type="SMART" id="SM00663">
    <property type="entry name" value="RPOLA_N"/>
    <property type="match status" value="1"/>
</dbReference>
<organism evidence="8 9">
    <name type="scientific">Tanacetum coccineum</name>
    <dbReference type="NCBI Taxonomy" id="301880"/>
    <lineage>
        <taxon>Eukaryota</taxon>
        <taxon>Viridiplantae</taxon>
        <taxon>Streptophyta</taxon>
        <taxon>Embryophyta</taxon>
        <taxon>Tracheophyta</taxon>
        <taxon>Spermatophyta</taxon>
        <taxon>Magnoliopsida</taxon>
        <taxon>eudicotyledons</taxon>
        <taxon>Gunneridae</taxon>
        <taxon>Pentapetalae</taxon>
        <taxon>asterids</taxon>
        <taxon>campanulids</taxon>
        <taxon>Asterales</taxon>
        <taxon>Asteraceae</taxon>
        <taxon>Asteroideae</taxon>
        <taxon>Anthemideae</taxon>
        <taxon>Anthemidinae</taxon>
        <taxon>Tanacetum</taxon>
    </lineage>
</organism>
<comment type="similarity">
    <text evidence="1 6">Belongs to the RNA polymerase beta' chain family.</text>
</comment>
<evidence type="ECO:0000256" key="4">
    <source>
        <dbReference type="ARBA" id="ARBA00022695"/>
    </source>
</evidence>
<dbReference type="EMBL" id="BQNB010021107">
    <property type="protein sequence ID" value="GJU02949.1"/>
    <property type="molecule type" value="Genomic_DNA"/>
</dbReference>
<protein>
    <recommendedName>
        <fullName evidence="6">DNA-directed RNA polymerase subunit</fullName>
        <ecNumber evidence="6">2.7.7.6</ecNumber>
    </recommendedName>
</protein>
<comment type="function">
    <text evidence="6">DNA-dependent RNA polymerase catalyzes the transcription of DNA into RNA using the four ribonucleoside triphosphates as substrates.</text>
</comment>
<evidence type="ECO:0000259" key="7">
    <source>
        <dbReference type="SMART" id="SM00663"/>
    </source>
</evidence>
<reference evidence="8" key="1">
    <citation type="journal article" date="2022" name="Int. J. Mol. Sci.">
        <title>Draft Genome of Tanacetum Coccineum: Genomic Comparison of Closely Related Tanacetum-Family Plants.</title>
        <authorList>
            <person name="Yamashiro T."/>
            <person name="Shiraishi A."/>
            <person name="Nakayama K."/>
            <person name="Satake H."/>
        </authorList>
    </citation>
    <scope>NUCLEOTIDE SEQUENCE</scope>
</reference>
<evidence type="ECO:0000256" key="2">
    <source>
        <dbReference type="ARBA" id="ARBA00022478"/>
    </source>
</evidence>
<accession>A0ABQ5IRX1</accession>
<evidence type="ECO:0000256" key="5">
    <source>
        <dbReference type="ARBA" id="ARBA00023163"/>
    </source>
</evidence>
<proteinExistence type="inferred from homology"/>
<dbReference type="PANTHER" id="PTHR19376:SF37">
    <property type="entry name" value="DNA-DIRECTED RNA POLYMERASE II SUBUNIT RPB1"/>
    <property type="match status" value="1"/>
</dbReference>
<keyword evidence="2 6" id="KW-0240">DNA-directed RNA polymerase</keyword>
<gene>
    <name evidence="8" type="ORF">Tco_1113287</name>
</gene>
<evidence type="ECO:0000256" key="6">
    <source>
        <dbReference type="RuleBase" id="RU004279"/>
    </source>
</evidence>
<dbReference type="InterPro" id="IPR038593">
    <property type="entry name" value="RNA_pol_Rpb1_7_sf"/>
</dbReference>
<dbReference type="InterPro" id="IPR006592">
    <property type="entry name" value="RNA_pol_N"/>
</dbReference>
<keyword evidence="5 6" id="KW-0804">Transcription</keyword>
<dbReference type="Gene3D" id="3.30.1360.140">
    <property type="match status" value="1"/>
</dbReference>
<dbReference type="Gene3D" id="4.10.860.120">
    <property type="entry name" value="RNA polymerase II, clamp domain"/>
    <property type="match status" value="2"/>
</dbReference>
<evidence type="ECO:0000256" key="1">
    <source>
        <dbReference type="ARBA" id="ARBA00006460"/>
    </source>
</evidence>
<dbReference type="GO" id="GO:0000428">
    <property type="term" value="C:DNA-directed RNA polymerase complex"/>
    <property type="evidence" value="ECO:0007669"/>
    <property type="project" value="UniProtKB-KW"/>
</dbReference>
<dbReference type="InterPro" id="IPR007080">
    <property type="entry name" value="RNA_pol_Rpb1_1"/>
</dbReference>
<dbReference type="Pfam" id="PF04992">
    <property type="entry name" value="RNA_pol_Rpb1_6"/>
    <property type="match status" value="1"/>
</dbReference>
<dbReference type="Pfam" id="PF04990">
    <property type="entry name" value="RNA_pol_Rpb1_7"/>
    <property type="match status" value="1"/>
</dbReference>
<evidence type="ECO:0000256" key="3">
    <source>
        <dbReference type="ARBA" id="ARBA00022679"/>
    </source>
</evidence>
<dbReference type="SUPFAM" id="SSF64484">
    <property type="entry name" value="beta and beta-prime subunits of DNA dependent RNA-polymerase"/>
    <property type="match status" value="2"/>
</dbReference>
<evidence type="ECO:0000313" key="8">
    <source>
        <dbReference type="EMBL" id="GJU02949.1"/>
    </source>
</evidence>
<dbReference type="Gene3D" id="2.40.40.20">
    <property type="match status" value="1"/>
</dbReference>
<dbReference type="InterPro" id="IPR044893">
    <property type="entry name" value="RNA_pol_Rpb1_clamp_domain"/>
</dbReference>
<dbReference type="Proteomes" id="UP001151760">
    <property type="component" value="Unassembled WGS sequence"/>
</dbReference>
<dbReference type="InterPro" id="IPR007075">
    <property type="entry name" value="RNA_pol_Rpb1_6"/>
</dbReference>
<dbReference type="EC" id="2.7.7.6" evidence="6"/>
<dbReference type="PANTHER" id="PTHR19376">
    <property type="entry name" value="DNA-DIRECTED RNA POLYMERASE"/>
    <property type="match status" value="1"/>
</dbReference>
<keyword evidence="9" id="KW-1185">Reference proteome</keyword>
<keyword evidence="3 6" id="KW-0808">Transferase</keyword>
<dbReference type="InterPro" id="IPR007073">
    <property type="entry name" value="RNA_pol_Rpb1_7"/>
</dbReference>
<dbReference type="CDD" id="cd02584">
    <property type="entry name" value="RNAP_II_Rpb1_C"/>
    <property type="match status" value="1"/>
</dbReference>
<keyword evidence="4 6" id="KW-0548">Nucleotidyltransferase</keyword>
<dbReference type="Pfam" id="PF04997">
    <property type="entry name" value="RNA_pol_Rpb1_1"/>
    <property type="match status" value="1"/>
</dbReference>
<dbReference type="Pfam" id="PF00623">
    <property type="entry name" value="RNA_pol_Rpb1_2"/>
    <property type="match status" value="1"/>
</dbReference>
<name>A0ABQ5IRX1_9ASTR</name>
<evidence type="ECO:0000313" key="9">
    <source>
        <dbReference type="Proteomes" id="UP001151760"/>
    </source>
</evidence>
<comment type="catalytic activity">
    <reaction evidence="6">
        <text>RNA(n) + a ribonucleoside 5'-triphosphate = RNA(n+1) + diphosphate</text>
        <dbReference type="Rhea" id="RHEA:21248"/>
        <dbReference type="Rhea" id="RHEA-COMP:14527"/>
        <dbReference type="Rhea" id="RHEA-COMP:17342"/>
        <dbReference type="ChEBI" id="CHEBI:33019"/>
        <dbReference type="ChEBI" id="CHEBI:61557"/>
        <dbReference type="ChEBI" id="CHEBI:140395"/>
        <dbReference type="EC" id="2.7.7.6"/>
    </reaction>
</comment>
<feature type="domain" description="RNA polymerase N-terminal" evidence="7">
    <location>
        <begin position="203"/>
        <end position="442"/>
    </location>
</feature>
<dbReference type="InterPro" id="IPR000722">
    <property type="entry name" value="RNA_pol_asu"/>
</dbReference>
<sequence length="745" mass="84886">MDIRFPHSPCEVAKVRVVQFGILSPDEIRQMSVVHIEHGETTERGKPKIARLSDPRLGTIDRKMKCETCMANMAELLCDACGSIAPRSLGMSFEFILKLKHEFCNNLLGYVAIEYSDLLLIDLLEDHKFKQAQKIRNPKNRLKKILDACKSKSKCEAQNQDGDEPVKKSRGGCGAQQPKITIEGISDEDCLLLGLNPKYARPDWMILQVLPIPPPPVRPSVMINTSARSEASFSILLFRREELTHQLAMIIRHNENLRRQERNGAPAHIISEFSQLLQFHVATYFDNELPGFCRISQATQRSGRPIKSICSRLKAKGGRIRGNLMGKSVDFSARTCITPDPTINIDQLGVPWSIALNLTYPETVTPYNIEREDGQRLDLRYLKKSSDHHLEFRYKKSFKVDLRRPSDMHPMEIVEAVDKLQERLWVRCTFASKRVLSEYRLTREAFEWVIGEIESRFLQSLVAPGEMLGCVAAQSIGEPATLMTLNTFHYAGISAKNVTLGVPRLREIINVAKKIKTPSLSVFLKPDVSKTKDQAKNVQCALEYTTLRSVTQATEVWYDPDPVSTLIEEDVDFVKSYYEMPDEEIDPDKISPWLLRIELNREMMVVKKLSMADIAEKINLEFDDYFTCIFNDDSAEKLILRIRIMNDEAPKGELQDEWAEDDVFLKKIESNMLTEMALRGIPDINKVFIKSGKVNRFDENEGLKPEVEWILDTEGVNLFAVRTHEDVDALTTTSNHLIEVIEVLG</sequence>
<reference evidence="8" key="2">
    <citation type="submission" date="2022-01" db="EMBL/GenBank/DDBJ databases">
        <authorList>
            <person name="Yamashiro T."/>
            <person name="Shiraishi A."/>
            <person name="Satake H."/>
            <person name="Nakayama K."/>
        </authorList>
    </citation>
    <scope>NUCLEOTIDE SEQUENCE</scope>
</reference>
<dbReference type="InterPro" id="IPR045867">
    <property type="entry name" value="DNA-dir_RpoC_beta_prime"/>
</dbReference>